<sequence length="316" mass="35291">MPAKRRKGPVVSMTRRQDHSSDIGLRKTHVAWQDPTHWHLPWESRTLLPWLLPIPMPCFDFAMYVFGLPQDISFRPRLSSQSWLRHLPPIRRFGPGDPCSSSLAPGRSHLLVPDARSGLLSDKRADDMLIARPPFCVPAHFGPIPLFYFSGSVPLGIPALSLSRSFPLPLHPSYFCTVVPTLHLVPIGPCRRRRDSHDSWLQPGGAVASDHRPPEHTATMNRSSADWSCATVTETSTLPGSPRVESHQSEPPAVEVKGGGDEEEAGIRPEGSRCWSFWGSDGPSIFKLLMVFSALAMVLSILFQVIQFFLQYFKQM</sequence>
<keyword evidence="2" id="KW-0472">Membrane</keyword>
<protein>
    <submittedName>
        <fullName evidence="3">Uncharacterized protein</fullName>
    </submittedName>
</protein>
<keyword evidence="2" id="KW-1133">Transmembrane helix</keyword>
<dbReference type="EMBL" id="JAUKUA010000006">
    <property type="protein sequence ID" value="KAK0708528.1"/>
    <property type="molecule type" value="Genomic_DNA"/>
</dbReference>
<keyword evidence="4" id="KW-1185">Reference proteome</keyword>
<evidence type="ECO:0000256" key="2">
    <source>
        <dbReference type="SAM" id="Phobius"/>
    </source>
</evidence>
<feature type="region of interest" description="Disordered" evidence="1">
    <location>
        <begin position="236"/>
        <end position="268"/>
    </location>
</feature>
<proteinExistence type="predicted"/>
<organism evidence="3 4">
    <name type="scientific">Lasiosphaeris hirsuta</name>
    <dbReference type="NCBI Taxonomy" id="260670"/>
    <lineage>
        <taxon>Eukaryota</taxon>
        <taxon>Fungi</taxon>
        <taxon>Dikarya</taxon>
        <taxon>Ascomycota</taxon>
        <taxon>Pezizomycotina</taxon>
        <taxon>Sordariomycetes</taxon>
        <taxon>Sordariomycetidae</taxon>
        <taxon>Sordariales</taxon>
        <taxon>Lasiosphaeriaceae</taxon>
        <taxon>Lasiosphaeris</taxon>
    </lineage>
</organism>
<dbReference type="Proteomes" id="UP001172102">
    <property type="component" value="Unassembled WGS sequence"/>
</dbReference>
<reference evidence="3" key="1">
    <citation type="submission" date="2023-06" db="EMBL/GenBank/DDBJ databases">
        <title>Genome-scale phylogeny and comparative genomics of the fungal order Sordariales.</title>
        <authorList>
            <consortium name="Lawrence Berkeley National Laboratory"/>
            <person name="Hensen N."/>
            <person name="Bonometti L."/>
            <person name="Westerberg I."/>
            <person name="Brannstrom I.O."/>
            <person name="Guillou S."/>
            <person name="Cros-Aarteil S."/>
            <person name="Calhoun S."/>
            <person name="Haridas S."/>
            <person name="Kuo A."/>
            <person name="Mondo S."/>
            <person name="Pangilinan J."/>
            <person name="Riley R."/>
            <person name="Labutti K."/>
            <person name="Andreopoulos B."/>
            <person name="Lipzen A."/>
            <person name="Chen C."/>
            <person name="Yanf M."/>
            <person name="Daum C."/>
            <person name="Ng V."/>
            <person name="Clum A."/>
            <person name="Steindorff A."/>
            <person name="Ohm R."/>
            <person name="Martin F."/>
            <person name="Silar P."/>
            <person name="Natvig D."/>
            <person name="Lalanne C."/>
            <person name="Gautier V."/>
            <person name="Ament-Velasquez S.L."/>
            <person name="Kruys A."/>
            <person name="Hutchinson M.I."/>
            <person name="Powell A.J."/>
            <person name="Barry K."/>
            <person name="Miller A.N."/>
            <person name="Grigoriev I.V."/>
            <person name="Debuchy R."/>
            <person name="Gladieux P."/>
            <person name="Thoren M.H."/>
            <person name="Johannesson H."/>
        </authorList>
    </citation>
    <scope>NUCLEOTIDE SEQUENCE</scope>
    <source>
        <strain evidence="3">SMH4607-1</strain>
    </source>
</reference>
<comment type="caution">
    <text evidence="3">The sequence shown here is derived from an EMBL/GenBank/DDBJ whole genome shotgun (WGS) entry which is preliminary data.</text>
</comment>
<evidence type="ECO:0000256" key="1">
    <source>
        <dbReference type="SAM" id="MobiDB-lite"/>
    </source>
</evidence>
<gene>
    <name evidence="3" type="ORF">B0H67DRAFT_342138</name>
</gene>
<name>A0AA40DQP2_9PEZI</name>
<keyword evidence="2" id="KW-0812">Transmembrane</keyword>
<feature type="transmembrane region" description="Helical" evidence="2">
    <location>
        <begin position="288"/>
        <end position="310"/>
    </location>
</feature>
<dbReference type="AlphaFoldDB" id="A0AA40DQP2"/>
<evidence type="ECO:0000313" key="3">
    <source>
        <dbReference type="EMBL" id="KAK0708528.1"/>
    </source>
</evidence>
<evidence type="ECO:0000313" key="4">
    <source>
        <dbReference type="Proteomes" id="UP001172102"/>
    </source>
</evidence>
<accession>A0AA40DQP2</accession>
<feature type="region of interest" description="Disordered" evidence="1">
    <location>
        <begin position="198"/>
        <end position="224"/>
    </location>
</feature>